<evidence type="ECO:0000313" key="2">
    <source>
        <dbReference type="Proteomes" id="UP000585474"/>
    </source>
</evidence>
<name>A0A7J0F0J6_9ERIC</name>
<dbReference type="EMBL" id="BJWL01000008">
    <property type="protein sequence ID" value="GFY92190.1"/>
    <property type="molecule type" value="Genomic_DNA"/>
</dbReference>
<reference evidence="1 2" key="1">
    <citation type="submission" date="2019-07" db="EMBL/GenBank/DDBJ databases">
        <title>De Novo Assembly of kiwifruit Actinidia rufa.</title>
        <authorList>
            <person name="Sugita-Konishi S."/>
            <person name="Sato K."/>
            <person name="Mori E."/>
            <person name="Abe Y."/>
            <person name="Kisaki G."/>
            <person name="Hamano K."/>
            <person name="Suezawa K."/>
            <person name="Otani M."/>
            <person name="Fukuda T."/>
            <person name="Manabe T."/>
            <person name="Gomi K."/>
            <person name="Tabuchi M."/>
            <person name="Akimitsu K."/>
            <person name="Kataoka I."/>
        </authorList>
    </citation>
    <scope>NUCLEOTIDE SEQUENCE [LARGE SCALE GENOMIC DNA]</scope>
    <source>
        <strain evidence="2">cv. Fuchu</strain>
    </source>
</reference>
<keyword evidence="2" id="KW-1185">Reference proteome</keyword>
<organism evidence="1 2">
    <name type="scientific">Actinidia rufa</name>
    <dbReference type="NCBI Taxonomy" id="165716"/>
    <lineage>
        <taxon>Eukaryota</taxon>
        <taxon>Viridiplantae</taxon>
        <taxon>Streptophyta</taxon>
        <taxon>Embryophyta</taxon>
        <taxon>Tracheophyta</taxon>
        <taxon>Spermatophyta</taxon>
        <taxon>Magnoliopsida</taxon>
        <taxon>eudicotyledons</taxon>
        <taxon>Gunneridae</taxon>
        <taxon>Pentapetalae</taxon>
        <taxon>asterids</taxon>
        <taxon>Ericales</taxon>
        <taxon>Actinidiaceae</taxon>
        <taxon>Actinidia</taxon>
    </lineage>
</organism>
<accession>A0A7J0F0J6</accession>
<dbReference type="PANTHER" id="PTHR46554">
    <property type="entry name" value="MEDIATOR OF RNA POLYMERASE II TRANSCRIPTION SUBUNIT 26A-RELATED"/>
    <property type="match status" value="1"/>
</dbReference>
<dbReference type="OrthoDB" id="1624331at2759"/>
<protein>
    <submittedName>
        <fullName evidence="1">Uncharacterized protein</fullName>
    </submittedName>
</protein>
<dbReference type="AlphaFoldDB" id="A0A7J0F0J6"/>
<comment type="caution">
    <text evidence="1">The sequence shown here is derived from an EMBL/GenBank/DDBJ whole genome shotgun (WGS) entry which is preliminary data.</text>
</comment>
<evidence type="ECO:0000313" key="1">
    <source>
        <dbReference type="EMBL" id="GFY92190.1"/>
    </source>
</evidence>
<dbReference type="Proteomes" id="UP000585474">
    <property type="component" value="Unassembled WGS sequence"/>
</dbReference>
<proteinExistence type="predicted"/>
<dbReference type="PANTHER" id="PTHR46554:SF2">
    <property type="entry name" value="TFIIS N-TERMINAL DOMAIN-CONTAINING PROTEIN"/>
    <property type="match status" value="1"/>
</dbReference>
<gene>
    <name evidence="1" type="ORF">Acr_08g0005860</name>
</gene>
<sequence length="414" mass="46913">MDMTGLNLEAIGEWHNYFESTGLDVFDVIENAIKVAIWYWPDEFLMRRDEIAQLIFKKQSVRPNGDNHRRHEPFDLDISSASSSKTLSAEDDFFSHVVKEQSAKKIINQGKEFPNFEDIQINDPVEIISPKLNSEAKVEEQPKSAMESTSCTAAEISKHEEDNFSSTREEQNPKARKIIKINLSELRNRGKRFQNFEDVESGVSKSPIPSVRSEVCNEAELTKNLVSGLWDESVAATRKTELLTTSSKGKLVPNLEKDVKNAIERSLKQIPESKINKKGKVQEHLMQPKPSDKGEEALELKLEATKRKLHEGYNQVHNARKKIQLIGELPRPLPTKPSDKGEEALELKLEVAERKLHEGYDQVQNGQQGRRYTLLELVAYIVDTKSENNGAHGLHSAPLDVLTLLSLRSAPFRL</sequence>